<feature type="compositionally biased region" description="Basic and acidic residues" evidence="9">
    <location>
        <begin position="466"/>
        <end position="476"/>
    </location>
</feature>
<reference evidence="13" key="1">
    <citation type="submission" date="2015-10" db="EMBL/GenBank/DDBJ databases">
        <authorList>
            <person name="Devillers H."/>
        </authorList>
    </citation>
    <scope>NUCLEOTIDE SEQUENCE [LARGE SCALE GENOMIC DNA]</scope>
</reference>
<dbReference type="CDD" id="cd00174">
    <property type="entry name" value="SH3"/>
    <property type="match status" value="1"/>
</dbReference>
<feature type="domain" description="SH3" evidence="10">
    <location>
        <begin position="533"/>
        <end position="600"/>
    </location>
</feature>
<dbReference type="GO" id="GO:0005543">
    <property type="term" value="F:phospholipid binding"/>
    <property type="evidence" value="ECO:0007669"/>
    <property type="project" value="TreeGrafter"/>
</dbReference>
<accession>A0A0P1KM27</accession>
<dbReference type="GO" id="GO:0120104">
    <property type="term" value="C:mitotic actomyosin contractile ring, proximal layer"/>
    <property type="evidence" value="ECO:0007669"/>
    <property type="project" value="TreeGrafter"/>
</dbReference>
<keyword evidence="13" id="KW-1185">Reference proteome</keyword>
<evidence type="ECO:0000256" key="9">
    <source>
        <dbReference type="SAM" id="MobiDB-lite"/>
    </source>
</evidence>
<gene>
    <name evidence="12" type="ORF">LAQU0_S01e08372g</name>
</gene>
<dbReference type="SMART" id="SM00326">
    <property type="entry name" value="SH3"/>
    <property type="match status" value="1"/>
</dbReference>
<keyword evidence="2 6" id="KW-0728">SH3 domain</keyword>
<dbReference type="SUPFAM" id="SSF103657">
    <property type="entry name" value="BAR/IMD domain-like"/>
    <property type="match status" value="1"/>
</dbReference>
<feature type="compositionally biased region" description="Low complexity" evidence="9">
    <location>
        <begin position="284"/>
        <end position="296"/>
    </location>
</feature>
<dbReference type="SMART" id="SM00055">
    <property type="entry name" value="FCH"/>
    <property type="match status" value="1"/>
</dbReference>
<evidence type="ECO:0000259" key="11">
    <source>
        <dbReference type="PROSITE" id="PS51741"/>
    </source>
</evidence>
<evidence type="ECO:0000256" key="7">
    <source>
        <dbReference type="PROSITE-ProRule" id="PRU01077"/>
    </source>
</evidence>
<dbReference type="InterPro" id="IPR031160">
    <property type="entry name" value="F_BAR_dom"/>
</dbReference>
<keyword evidence="7 8" id="KW-0175">Coiled coil</keyword>
<evidence type="ECO:0000256" key="3">
    <source>
        <dbReference type="ARBA" id="ARBA00022490"/>
    </source>
</evidence>
<feature type="compositionally biased region" description="Polar residues" evidence="9">
    <location>
        <begin position="413"/>
        <end position="446"/>
    </location>
</feature>
<name>A0A0P1KM27_9SACH</name>
<organism evidence="12 13">
    <name type="scientific">Lachancea quebecensis</name>
    <dbReference type="NCBI Taxonomy" id="1654605"/>
    <lineage>
        <taxon>Eukaryota</taxon>
        <taxon>Fungi</taxon>
        <taxon>Dikarya</taxon>
        <taxon>Ascomycota</taxon>
        <taxon>Saccharomycotina</taxon>
        <taxon>Saccharomycetes</taxon>
        <taxon>Saccharomycetales</taxon>
        <taxon>Saccharomycetaceae</taxon>
        <taxon>Lachancea</taxon>
    </lineage>
</organism>
<feature type="region of interest" description="Disordered" evidence="9">
    <location>
        <begin position="284"/>
        <end position="381"/>
    </location>
</feature>
<keyword evidence="5" id="KW-0206">Cytoskeleton</keyword>
<dbReference type="PANTHER" id="PTHR23065">
    <property type="entry name" value="PROLINE-SERINE-THREONINE PHOSPHATASE INTERACTING PROTEIN 1"/>
    <property type="match status" value="1"/>
</dbReference>
<dbReference type="GO" id="GO:0009898">
    <property type="term" value="C:cytoplasmic side of plasma membrane"/>
    <property type="evidence" value="ECO:0007669"/>
    <property type="project" value="TreeGrafter"/>
</dbReference>
<feature type="domain" description="F-BAR" evidence="11">
    <location>
        <begin position="1"/>
        <end position="263"/>
    </location>
</feature>
<evidence type="ECO:0000313" key="12">
    <source>
        <dbReference type="EMBL" id="CUS20516.1"/>
    </source>
</evidence>
<evidence type="ECO:0000313" key="13">
    <source>
        <dbReference type="Proteomes" id="UP000236544"/>
    </source>
</evidence>
<dbReference type="PANTHER" id="PTHR23065:SF7">
    <property type="entry name" value="NOSTRIN, ISOFORM H"/>
    <property type="match status" value="1"/>
</dbReference>
<feature type="compositionally biased region" description="Low complexity" evidence="9">
    <location>
        <begin position="354"/>
        <end position="371"/>
    </location>
</feature>
<keyword evidence="3" id="KW-0963">Cytoplasm</keyword>
<dbReference type="PROSITE" id="PS51741">
    <property type="entry name" value="F_BAR"/>
    <property type="match status" value="1"/>
</dbReference>
<protein>
    <submittedName>
        <fullName evidence="12">LAQU0S01e08372g1_1</fullName>
    </submittedName>
</protein>
<dbReference type="OrthoDB" id="27823at2759"/>
<dbReference type="Gene3D" id="2.30.30.40">
    <property type="entry name" value="SH3 Domains"/>
    <property type="match status" value="1"/>
</dbReference>
<feature type="region of interest" description="Disordered" evidence="9">
    <location>
        <begin position="398"/>
        <end position="495"/>
    </location>
</feature>
<feature type="compositionally biased region" description="Low complexity" evidence="9">
    <location>
        <begin position="303"/>
        <end position="315"/>
    </location>
</feature>
<dbReference type="InterPro" id="IPR036028">
    <property type="entry name" value="SH3-like_dom_sf"/>
</dbReference>
<evidence type="ECO:0000259" key="10">
    <source>
        <dbReference type="PROSITE" id="PS50002"/>
    </source>
</evidence>
<feature type="compositionally biased region" description="Basic and acidic residues" evidence="9">
    <location>
        <begin position="326"/>
        <end position="345"/>
    </location>
</feature>
<evidence type="ECO:0000256" key="1">
    <source>
        <dbReference type="ARBA" id="ARBA00004245"/>
    </source>
</evidence>
<dbReference type="InterPro" id="IPR027267">
    <property type="entry name" value="AH/BAR_dom_sf"/>
</dbReference>
<dbReference type="SUPFAM" id="SSF50044">
    <property type="entry name" value="SH3-domain"/>
    <property type="match status" value="1"/>
</dbReference>
<dbReference type="PROSITE" id="PS50002">
    <property type="entry name" value="SH3"/>
    <property type="match status" value="1"/>
</dbReference>
<dbReference type="InterPro" id="IPR001452">
    <property type="entry name" value="SH3_domain"/>
</dbReference>
<evidence type="ECO:0000256" key="2">
    <source>
        <dbReference type="ARBA" id="ARBA00022443"/>
    </source>
</evidence>
<keyword evidence="4" id="KW-0597">Phosphoprotein</keyword>
<dbReference type="AlphaFoldDB" id="A0A0P1KM27"/>
<dbReference type="EMBL" id="LN890560">
    <property type="protein sequence ID" value="CUS20516.1"/>
    <property type="molecule type" value="Genomic_DNA"/>
</dbReference>
<evidence type="ECO:0000256" key="5">
    <source>
        <dbReference type="ARBA" id="ARBA00023212"/>
    </source>
</evidence>
<dbReference type="Proteomes" id="UP000236544">
    <property type="component" value="Unassembled WGS sequence"/>
</dbReference>
<dbReference type="InterPro" id="IPR001060">
    <property type="entry name" value="FCH_dom"/>
</dbReference>
<evidence type="ECO:0000256" key="8">
    <source>
        <dbReference type="SAM" id="Coils"/>
    </source>
</evidence>
<dbReference type="GO" id="GO:0030036">
    <property type="term" value="P:actin cytoskeleton organization"/>
    <property type="evidence" value="ECO:0007669"/>
    <property type="project" value="UniProtKB-ARBA"/>
</dbReference>
<dbReference type="Gene3D" id="1.20.1270.60">
    <property type="entry name" value="Arfaptin homology (AH) domain/BAR domain"/>
    <property type="match status" value="1"/>
</dbReference>
<dbReference type="Pfam" id="PF00611">
    <property type="entry name" value="FCH"/>
    <property type="match status" value="1"/>
</dbReference>
<comment type="subcellular location">
    <subcellularLocation>
        <location evidence="1">Cytoplasm</location>
        <location evidence="1">Cytoskeleton</location>
    </subcellularLocation>
</comment>
<evidence type="ECO:0000256" key="6">
    <source>
        <dbReference type="PROSITE-ProRule" id="PRU00192"/>
    </source>
</evidence>
<proteinExistence type="predicted"/>
<feature type="coiled-coil region" evidence="8">
    <location>
        <begin position="176"/>
        <end position="203"/>
    </location>
</feature>
<sequence>MSHSYNYQLSFWDEQDTGTRILLEHVSQGLESCEGLVDFFEERSKLEKDYARRLSAIAAKFNNNIQSQPDYGKLGLSVKSLHSSQERLSQSHSKQAVSIHRDGFSELKLFVQDLQARYKTISLKTRNLCNDKITKKQLCDVLQGKLEKASIELRDCQLNQDNYLGKRDSSQNDRHIQKWRSIVDELQTKLDVLKQEYKNSSKHWLHEWSRLSLELQELERSRIQFIKVKLQEFSKQCSDTAVEEQISMDNLTQQLTKFTADQDISSFAYNHGTGRIRGNFVHAASADSQRTSSTSSKHVQNVRQLSSQLQRSRLSGYYEEQIPDVPRPEVDKQKPESTKLDRLEPPETAAGVYTSSESSNESSNPTEFTSNVRHRTSVESMSTSISSLAHSIDDSQRFAKSWNSQNRRKSKTRSQLLESSQSTNLNEGSRSSSMETTRFHASSAPRSAQRRKSMVASDSSSNPFKEALEAMKRGGNDYDDVEDERPNNSASSQKKHLIPFQHSRTPTNETCTKRVMDKDHYVELPLFSSKGEEVLRYAKALYTFIEPNEQQIVNFRIGDYLLLTEQLDQDWFIGEVLDSQNVDPEYRYGIIPRNYIELLP</sequence>
<evidence type="ECO:0000256" key="4">
    <source>
        <dbReference type="ARBA" id="ARBA00022553"/>
    </source>
</evidence>